<protein>
    <recommendedName>
        <fullName evidence="1">catalase</fullName>
        <ecNumber evidence="1">1.11.1.6</ecNumber>
    </recommendedName>
</protein>
<dbReference type="CDD" id="cd08152">
    <property type="entry name" value="y4iL_like"/>
    <property type="match status" value="1"/>
</dbReference>
<keyword evidence="4" id="KW-1185">Reference proteome</keyword>
<dbReference type="RefSeq" id="WP_380939166.1">
    <property type="nucleotide sequence ID" value="NZ_JBHUFC010000002.1"/>
</dbReference>
<dbReference type="PANTHER" id="PTHR36195">
    <property type="entry name" value="DOMAIN PROTEIN, PUTATIVE (AFU_ORTHOLOGUE AFUA_5G01990)-RELATED-RELATED"/>
    <property type="match status" value="1"/>
</dbReference>
<dbReference type="EMBL" id="JBHUFC010000002">
    <property type="protein sequence ID" value="MFD1786827.1"/>
    <property type="molecule type" value="Genomic_DNA"/>
</dbReference>
<dbReference type="InterPro" id="IPR011614">
    <property type="entry name" value="Catalase_core"/>
</dbReference>
<dbReference type="InterPro" id="IPR020835">
    <property type="entry name" value="Catalase_sf"/>
</dbReference>
<dbReference type="Gene3D" id="2.40.180.10">
    <property type="entry name" value="Catalase core domain"/>
    <property type="match status" value="1"/>
</dbReference>
<name>A0ABW4N9I6_9SPHN</name>
<proteinExistence type="predicted"/>
<accession>A0ABW4N9I6</accession>
<dbReference type="InterPro" id="IPR018028">
    <property type="entry name" value="Catalase"/>
</dbReference>
<sequence>MAEPVRYSADVERFEDDEAKTIEGLKDQFKTILDTTSRDYGHAVRSVHAKAHGLVPGKLTVHGDLPPELAQGLFAHAADYDAILRFSTNAGDILDDSIRLPRGLAVKVLGVEGDRLPGSEGDTTQDFVTANAPAFAAPTPDKFLGNLKMLAATTDKAEGAKKLLSSVLRAFEAGLEAIGQKSVMLSTLGGAKPVHPLGTTYFSQTPFRYGDHIAKFQFVPVSGIKDFADETIDATGRPDANREAMNELLEEQGGTWELRVQLNTDLDAMPIEDASAVWDEDVSPYRTIATLTVEPQAAWVYGTSERQEDRLSFSVWHGLAAHQPLGAVNRARKDTYKFSADYRGKFNGCPIHEPKALADVAVEPMATA</sequence>
<dbReference type="EC" id="1.11.1.6" evidence="1"/>
<dbReference type="Proteomes" id="UP001597283">
    <property type="component" value="Unassembled WGS sequence"/>
</dbReference>
<dbReference type="Pfam" id="PF00199">
    <property type="entry name" value="Catalase"/>
    <property type="match status" value="1"/>
</dbReference>
<dbReference type="SUPFAM" id="SSF56634">
    <property type="entry name" value="Heme-dependent catalase-like"/>
    <property type="match status" value="1"/>
</dbReference>
<feature type="domain" description="Catalase core" evidence="2">
    <location>
        <begin position="45"/>
        <end position="296"/>
    </location>
</feature>
<evidence type="ECO:0000256" key="1">
    <source>
        <dbReference type="ARBA" id="ARBA00012314"/>
    </source>
</evidence>
<evidence type="ECO:0000313" key="3">
    <source>
        <dbReference type="EMBL" id="MFD1786827.1"/>
    </source>
</evidence>
<organism evidence="3 4">
    <name type="scientific">Sphingomonas floccifaciens</name>
    <dbReference type="NCBI Taxonomy" id="1844115"/>
    <lineage>
        <taxon>Bacteria</taxon>
        <taxon>Pseudomonadati</taxon>
        <taxon>Pseudomonadota</taxon>
        <taxon>Alphaproteobacteria</taxon>
        <taxon>Sphingomonadales</taxon>
        <taxon>Sphingomonadaceae</taxon>
        <taxon>Sphingomonas</taxon>
    </lineage>
</organism>
<reference evidence="4" key="1">
    <citation type="journal article" date="2019" name="Int. J. Syst. Evol. Microbiol.">
        <title>The Global Catalogue of Microorganisms (GCM) 10K type strain sequencing project: providing services to taxonomists for standard genome sequencing and annotation.</title>
        <authorList>
            <consortium name="The Broad Institute Genomics Platform"/>
            <consortium name="The Broad Institute Genome Sequencing Center for Infectious Disease"/>
            <person name="Wu L."/>
            <person name="Ma J."/>
        </authorList>
    </citation>
    <scope>NUCLEOTIDE SEQUENCE [LARGE SCALE GENOMIC DNA]</scope>
    <source>
        <strain evidence="4">Q85</strain>
    </source>
</reference>
<dbReference type="PANTHER" id="PTHR36195:SF4">
    <property type="entry name" value="DOMAIN PROTEIN, PUTATIVE (AFU_ORTHOLOGUE AFUA_5G01990)-RELATED"/>
    <property type="match status" value="1"/>
</dbReference>
<dbReference type="PROSITE" id="PS51402">
    <property type="entry name" value="CATALASE_3"/>
    <property type="match status" value="1"/>
</dbReference>
<comment type="caution">
    <text evidence="3">The sequence shown here is derived from an EMBL/GenBank/DDBJ whole genome shotgun (WGS) entry which is preliminary data.</text>
</comment>
<gene>
    <name evidence="3" type="ORF">ACFSC3_04505</name>
</gene>
<evidence type="ECO:0000259" key="2">
    <source>
        <dbReference type="Pfam" id="PF00199"/>
    </source>
</evidence>
<evidence type="ECO:0000313" key="4">
    <source>
        <dbReference type="Proteomes" id="UP001597283"/>
    </source>
</evidence>